<feature type="domain" description="N-acetyltransferase" evidence="1">
    <location>
        <begin position="3"/>
        <end position="132"/>
    </location>
</feature>
<reference evidence="2" key="1">
    <citation type="submission" date="2022-06" db="EMBL/GenBank/DDBJ databases">
        <authorList>
            <person name="Ping M."/>
        </authorList>
    </citation>
    <scope>NUCLEOTIDE SEQUENCE</scope>
    <source>
        <strain evidence="2">JCM11759T</strain>
    </source>
</reference>
<dbReference type="InterPro" id="IPR000182">
    <property type="entry name" value="GNAT_dom"/>
</dbReference>
<dbReference type="InterPro" id="IPR016181">
    <property type="entry name" value="Acyl_CoA_acyltransferase"/>
</dbReference>
<keyword evidence="3" id="KW-1185">Reference proteome</keyword>
<dbReference type="CDD" id="cd04301">
    <property type="entry name" value="NAT_SF"/>
    <property type="match status" value="1"/>
</dbReference>
<dbReference type="Gene3D" id="3.40.630.30">
    <property type="match status" value="1"/>
</dbReference>
<dbReference type="Pfam" id="PF00583">
    <property type="entry name" value="Acetyltransf_1"/>
    <property type="match status" value="1"/>
</dbReference>
<dbReference type="Proteomes" id="UP001055940">
    <property type="component" value="Chromosome"/>
</dbReference>
<dbReference type="RefSeq" id="WP_254416861.1">
    <property type="nucleotide sequence ID" value="NZ_BAAAJB010000062.1"/>
</dbReference>
<evidence type="ECO:0000313" key="3">
    <source>
        <dbReference type="Proteomes" id="UP001055940"/>
    </source>
</evidence>
<sequence>MHEEIRLRFPVDAEELSRLHTDAFAHEFALVPWSERLERHSRSWAGAFVLGRLVGFVHAVWDGGVHAFVLDTAVASDMRHRGVGGRVVAALLEDLRGLGIEWVHVDYEPHLEGFYRKACGFGPTRAGLLRLA</sequence>
<proteinExistence type="predicted"/>
<dbReference type="PROSITE" id="PS51186">
    <property type="entry name" value="GNAT"/>
    <property type="match status" value="1"/>
</dbReference>
<protein>
    <submittedName>
        <fullName evidence="2">GNAT family N-acetyltransferase</fullName>
    </submittedName>
</protein>
<dbReference type="SUPFAM" id="SSF55729">
    <property type="entry name" value="Acyl-CoA N-acyltransferases (Nat)"/>
    <property type="match status" value="1"/>
</dbReference>
<accession>A0ABY5D185</accession>
<gene>
    <name evidence="2" type="ORF">NE857_18190</name>
</gene>
<dbReference type="EMBL" id="CP099837">
    <property type="protein sequence ID" value="USY17283.1"/>
    <property type="molecule type" value="Genomic_DNA"/>
</dbReference>
<evidence type="ECO:0000259" key="1">
    <source>
        <dbReference type="PROSITE" id="PS51186"/>
    </source>
</evidence>
<organism evidence="2 3">
    <name type="scientific">Nocardiopsis exhalans</name>
    <dbReference type="NCBI Taxonomy" id="163604"/>
    <lineage>
        <taxon>Bacteria</taxon>
        <taxon>Bacillati</taxon>
        <taxon>Actinomycetota</taxon>
        <taxon>Actinomycetes</taxon>
        <taxon>Streptosporangiales</taxon>
        <taxon>Nocardiopsidaceae</taxon>
        <taxon>Nocardiopsis</taxon>
    </lineage>
</organism>
<name>A0ABY5D185_9ACTN</name>
<evidence type="ECO:0000313" key="2">
    <source>
        <dbReference type="EMBL" id="USY17283.1"/>
    </source>
</evidence>